<evidence type="ECO:0000313" key="3">
    <source>
        <dbReference type="EMBL" id="JAC36380.1"/>
    </source>
</evidence>
<feature type="compositionally biased region" description="Low complexity" evidence="2">
    <location>
        <begin position="305"/>
        <end position="326"/>
    </location>
</feature>
<dbReference type="OrthoDB" id="8193942at2759"/>
<feature type="region of interest" description="Disordered" evidence="2">
    <location>
        <begin position="200"/>
        <end position="240"/>
    </location>
</feature>
<feature type="region of interest" description="Disordered" evidence="2">
    <location>
        <begin position="256"/>
        <end position="327"/>
    </location>
</feature>
<dbReference type="EMBL" id="GAKP01022572">
    <property type="protein sequence ID" value="JAC36380.1"/>
    <property type="molecule type" value="Transcribed_RNA"/>
</dbReference>
<feature type="compositionally biased region" description="Polar residues" evidence="2">
    <location>
        <begin position="230"/>
        <end position="240"/>
    </location>
</feature>
<feature type="compositionally biased region" description="Low complexity" evidence="2">
    <location>
        <begin position="54"/>
        <end position="68"/>
    </location>
</feature>
<protein>
    <submittedName>
        <fullName evidence="3">Uncharacterized protein</fullName>
    </submittedName>
</protein>
<accession>A0A034V3N7</accession>
<reference evidence="3" key="1">
    <citation type="journal article" date="2014" name="BMC Genomics">
        <title>Characterizing the developmental transcriptome of the oriental fruit fly, Bactrocera dorsalis (Diptera: Tephritidae) through comparative genomic analysis with Drosophila melanogaster utilizing modENCODE datasets.</title>
        <authorList>
            <person name="Geib S.M."/>
            <person name="Calla B."/>
            <person name="Hall B."/>
            <person name="Hou S."/>
            <person name="Manoukis N.C."/>
        </authorList>
    </citation>
    <scope>NUCLEOTIDE SEQUENCE</scope>
    <source>
        <strain evidence="3">Punador</strain>
    </source>
</reference>
<proteinExistence type="predicted"/>
<feature type="compositionally biased region" description="Low complexity" evidence="2">
    <location>
        <begin position="168"/>
        <end position="185"/>
    </location>
</feature>
<sequence>EGEQTKRVNPETYSGNGDKVRAGAEELKASKQTERQRNRHRQSNCESTKRNNEAAAFFGGTDGTANAFETAIGELSADDNDDDNYYDDDGFENDDDANDGNDDIDEDDDNGDGVDDGDVVDDDQARDATTEPTEMTDPSEATERSEPNEASDAVRYFRDGYAGKTKNKSGNINNNNINNSGSNIKMNGSKIVVFDSFKLDENGDGESAGDGDADADGDGNRDDGDDVASESGSDFASFEGNSSSFDVVIAMKPDKNKVNEQQQQKQQQQLQYNSKKEQQQHNTEQQQLEKLAQQQQQRHHKPLKLSKQQQQQQLLQLQMRQQQPERQQQKALRERTENYDTHIQQQQQLLMQQVYEEQKLHSQQQLAKRDERRCEPKTISHKVSAEQILKQSNNLQKQLKQQLEEHQRCIIEQQQQQQLRWLNRNRHSLISPKATRWSWCQQTAKWPQLLALPWRMGAAVLLWCVALSRCPRLTIANRCVAFHIYAPLTMKPITQPRTHPLHR</sequence>
<name>A0A034V3N7_BACDO</name>
<keyword evidence="1" id="KW-0175">Coiled coil</keyword>
<dbReference type="AlphaFoldDB" id="A0A034V3N7"/>
<feature type="compositionally biased region" description="Low complexity" evidence="2">
    <location>
        <begin position="259"/>
        <end position="273"/>
    </location>
</feature>
<feature type="coiled-coil region" evidence="1">
    <location>
        <begin position="382"/>
        <end position="416"/>
    </location>
</feature>
<feature type="compositionally biased region" description="Basic and acidic residues" evidence="2">
    <location>
        <begin position="18"/>
        <end position="36"/>
    </location>
</feature>
<feature type="compositionally biased region" description="Acidic residues" evidence="2">
    <location>
        <begin position="76"/>
        <end position="122"/>
    </location>
</feature>
<evidence type="ECO:0000256" key="1">
    <source>
        <dbReference type="SAM" id="Coils"/>
    </source>
</evidence>
<organism evidence="3">
    <name type="scientific">Bactrocera dorsalis</name>
    <name type="common">Oriental fruit fly</name>
    <name type="synonym">Dacus dorsalis</name>
    <dbReference type="NCBI Taxonomy" id="27457"/>
    <lineage>
        <taxon>Eukaryota</taxon>
        <taxon>Metazoa</taxon>
        <taxon>Ecdysozoa</taxon>
        <taxon>Arthropoda</taxon>
        <taxon>Hexapoda</taxon>
        <taxon>Insecta</taxon>
        <taxon>Pterygota</taxon>
        <taxon>Neoptera</taxon>
        <taxon>Endopterygota</taxon>
        <taxon>Diptera</taxon>
        <taxon>Brachycera</taxon>
        <taxon>Muscomorpha</taxon>
        <taxon>Tephritoidea</taxon>
        <taxon>Tephritidae</taxon>
        <taxon>Bactrocera</taxon>
        <taxon>Bactrocera</taxon>
    </lineage>
</organism>
<feature type="non-terminal residue" evidence="3">
    <location>
        <position position="1"/>
    </location>
</feature>
<feature type="compositionally biased region" description="Low complexity" evidence="2">
    <location>
        <begin position="280"/>
        <end position="296"/>
    </location>
</feature>
<feature type="region of interest" description="Disordered" evidence="2">
    <location>
        <begin position="1"/>
        <end position="185"/>
    </location>
</feature>
<feature type="compositionally biased region" description="Acidic residues" evidence="2">
    <location>
        <begin position="202"/>
        <end position="228"/>
    </location>
</feature>
<evidence type="ECO:0000256" key="2">
    <source>
        <dbReference type="SAM" id="MobiDB-lite"/>
    </source>
</evidence>